<proteinExistence type="inferred from homology"/>
<dbReference type="NCBIfam" id="NF006718">
    <property type="entry name" value="PRK09256.1"/>
    <property type="match status" value="1"/>
</dbReference>
<dbReference type="Proteomes" id="UP001200741">
    <property type="component" value="Unassembled WGS sequence"/>
</dbReference>
<feature type="region of interest" description="Disordered" evidence="2">
    <location>
        <begin position="100"/>
        <end position="135"/>
    </location>
</feature>
<dbReference type="RefSeq" id="WP_233374728.1">
    <property type="nucleotide sequence ID" value="NZ_JAJTWU010000010.1"/>
</dbReference>
<evidence type="ECO:0000256" key="2">
    <source>
        <dbReference type="SAM" id="MobiDB-lite"/>
    </source>
</evidence>
<dbReference type="EMBL" id="JAJTWU010000010">
    <property type="protein sequence ID" value="MCE4557348.1"/>
    <property type="molecule type" value="Genomic_DNA"/>
</dbReference>
<dbReference type="Gene3D" id="3.30.160.20">
    <property type="match status" value="1"/>
</dbReference>
<organism evidence="4 5">
    <name type="scientific">Pelomonas cellulosilytica</name>
    <dbReference type="NCBI Taxonomy" id="2906762"/>
    <lineage>
        <taxon>Bacteria</taxon>
        <taxon>Pseudomonadati</taxon>
        <taxon>Pseudomonadota</taxon>
        <taxon>Betaproteobacteria</taxon>
        <taxon>Burkholderiales</taxon>
        <taxon>Sphaerotilaceae</taxon>
        <taxon>Roseateles</taxon>
    </lineage>
</organism>
<dbReference type="EC" id="3.1.1.29" evidence="4"/>
<keyword evidence="4" id="KW-0378">Hydrolase</keyword>
<feature type="domain" description="Prokaryotic-type class I peptide chain release factors" evidence="3">
    <location>
        <begin position="10"/>
        <end position="130"/>
    </location>
</feature>
<comment type="caution">
    <text evidence="4">The sequence shown here is derived from an EMBL/GenBank/DDBJ whole genome shotgun (WGS) entry which is preliminary data.</text>
</comment>
<dbReference type="InterPro" id="IPR045853">
    <property type="entry name" value="Pep_chain_release_fac_I_sf"/>
</dbReference>
<gene>
    <name evidence="4" type="primary">arfB</name>
    <name evidence="4" type="ORF">LXT13_23410</name>
</gene>
<comment type="similarity">
    <text evidence="1">Belongs to the prokaryotic/mitochondrial release factor family.</text>
</comment>
<dbReference type="SUPFAM" id="SSF75620">
    <property type="entry name" value="Release factor"/>
    <property type="match status" value="1"/>
</dbReference>
<reference evidence="4 5" key="1">
    <citation type="submission" date="2021-12" db="EMBL/GenBank/DDBJ databases">
        <title>Genome seq of P8.</title>
        <authorList>
            <person name="Seo T."/>
        </authorList>
    </citation>
    <scope>NUCLEOTIDE SEQUENCE [LARGE SCALE GENOMIC DNA]</scope>
    <source>
        <strain evidence="4 5">P8</strain>
    </source>
</reference>
<protein>
    <submittedName>
        <fullName evidence="4">Aminoacyl-tRNA hydrolase</fullName>
        <ecNumber evidence="4">3.1.1.29</ecNumber>
    </submittedName>
</protein>
<evidence type="ECO:0000259" key="3">
    <source>
        <dbReference type="Pfam" id="PF00472"/>
    </source>
</evidence>
<dbReference type="InterPro" id="IPR000352">
    <property type="entry name" value="Pep_chain_release_fac_I"/>
</dbReference>
<dbReference type="Pfam" id="PF00472">
    <property type="entry name" value="RF-1"/>
    <property type="match status" value="1"/>
</dbReference>
<keyword evidence="5" id="KW-1185">Reference proteome</keyword>
<evidence type="ECO:0000313" key="5">
    <source>
        <dbReference type="Proteomes" id="UP001200741"/>
    </source>
</evidence>
<dbReference type="PANTHER" id="PTHR47814:SF1">
    <property type="entry name" value="PEPTIDYL-TRNA HYDROLASE ARFB"/>
    <property type="match status" value="1"/>
</dbReference>
<dbReference type="PANTHER" id="PTHR47814">
    <property type="entry name" value="PEPTIDYL-TRNA HYDROLASE ARFB"/>
    <property type="match status" value="1"/>
</dbReference>
<feature type="compositionally biased region" description="Basic and acidic residues" evidence="2">
    <location>
        <begin position="122"/>
        <end position="135"/>
    </location>
</feature>
<dbReference type="GO" id="GO:0004045">
    <property type="term" value="F:peptidyl-tRNA hydrolase activity"/>
    <property type="evidence" value="ECO:0007669"/>
    <property type="project" value="UniProtKB-EC"/>
</dbReference>
<evidence type="ECO:0000256" key="1">
    <source>
        <dbReference type="ARBA" id="ARBA00010835"/>
    </source>
</evidence>
<evidence type="ECO:0000313" key="4">
    <source>
        <dbReference type="EMBL" id="MCE4557348.1"/>
    </source>
</evidence>
<accession>A0ABS8XZE1</accession>
<name>A0ABS8XZE1_9BURK</name>
<sequence>MPDFRWTPRPGEIAFDAIRASGPGGQNVNKVSNAVHLRFDIRASSLPDNVKARLLAWPDQRISADGIVVIKAQDSRSLERNRADALARLVELVQAAAHVPKARRATKPTYGSQQRRLAGKSRRSEVKAGRRSGDY</sequence>